<gene>
    <name evidence="1" type="ORF">EI546_15260</name>
</gene>
<proteinExistence type="predicted"/>
<dbReference type="AlphaFoldDB" id="A0A410G6R1"/>
<reference evidence="1 2" key="1">
    <citation type="submission" date="2019-01" db="EMBL/GenBank/DDBJ databases">
        <title>Complete genome sequencing of Aequorivita sp. H23M31.</title>
        <authorList>
            <person name="Bae J.-W."/>
        </authorList>
    </citation>
    <scope>NUCLEOTIDE SEQUENCE [LARGE SCALE GENOMIC DNA]</scope>
    <source>
        <strain evidence="1 2">H23M31</strain>
    </source>
</reference>
<dbReference type="EMBL" id="CP034951">
    <property type="protein sequence ID" value="QAA82989.1"/>
    <property type="molecule type" value="Genomic_DNA"/>
</dbReference>
<sequence>MKKLFFIAIILTAFDGFSQETDNSQEIPQGKHDLRFDGFEALVFETLEFNYEYVIGKYSGAGAAISFNLGEKSFEGSGTKFAFTPYYRQYFLNKKDYGARGLFVEGSIQFASGKYDGYSYFYDPSIDYYQQIMTTEKWFETGIGLSVGQKWVSHNGFIFEISAGGGRYLLNDEAAPAGYFRGGILVGYRF</sequence>
<evidence type="ECO:0000313" key="1">
    <source>
        <dbReference type="EMBL" id="QAA82989.1"/>
    </source>
</evidence>
<dbReference type="KEGG" id="aev:EI546_15260"/>
<evidence type="ECO:0008006" key="3">
    <source>
        <dbReference type="Google" id="ProtNLM"/>
    </source>
</evidence>
<dbReference type="Proteomes" id="UP000285517">
    <property type="component" value="Chromosome"/>
</dbReference>
<dbReference type="RefSeq" id="WP_128251353.1">
    <property type="nucleotide sequence ID" value="NZ_CP034951.1"/>
</dbReference>
<keyword evidence="2" id="KW-1185">Reference proteome</keyword>
<evidence type="ECO:0000313" key="2">
    <source>
        <dbReference type="Proteomes" id="UP000285517"/>
    </source>
</evidence>
<name>A0A410G6R1_9FLAO</name>
<dbReference type="OrthoDB" id="768080at2"/>
<accession>A0A410G6R1</accession>
<organism evidence="1 2">
    <name type="scientific">Aequorivita ciconiae</name>
    <dbReference type="NCBI Taxonomy" id="2494375"/>
    <lineage>
        <taxon>Bacteria</taxon>
        <taxon>Pseudomonadati</taxon>
        <taxon>Bacteroidota</taxon>
        <taxon>Flavobacteriia</taxon>
        <taxon>Flavobacteriales</taxon>
        <taxon>Flavobacteriaceae</taxon>
        <taxon>Aequorivita</taxon>
    </lineage>
</organism>
<protein>
    <recommendedName>
        <fullName evidence="3">DUF3575 domain-containing protein</fullName>
    </recommendedName>
</protein>